<gene>
    <name evidence="1" type="ORF">BC643_2511</name>
</gene>
<sequence>MKPGMRLDRQRLYPENFESPAGLLAHPTSDAFPLLPMADGIGNSGVNFRNRSRAYSCGDSSGFTPDSLFIRTARTVAEPITGAKISFLDHPQVKFNLIFGEIHNLIFMD</sequence>
<dbReference type="AlphaFoldDB" id="A0A419W9I9"/>
<evidence type="ECO:0000313" key="2">
    <source>
        <dbReference type="Proteomes" id="UP000283387"/>
    </source>
</evidence>
<name>A0A419W9I9_9BACT</name>
<evidence type="ECO:0000313" key="1">
    <source>
        <dbReference type="EMBL" id="RKD92141.1"/>
    </source>
</evidence>
<proteinExistence type="predicted"/>
<accession>A0A419W9I9</accession>
<comment type="caution">
    <text evidence="1">The sequence shown here is derived from an EMBL/GenBank/DDBJ whole genome shotgun (WGS) entry which is preliminary data.</text>
</comment>
<protein>
    <submittedName>
        <fullName evidence="1">Uncharacterized protein</fullName>
    </submittedName>
</protein>
<keyword evidence="2" id="KW-1185">Reference proteome</keyword>
<dbReference type="Proteomes" id="UP000283387">
    <property type="component" value="Unassembled WGS sequence"/>
</dbReference>
<dbReference type="EMBL" id="RAPN01000001">
    <property type="protein sequence ID" value="RKD92141.1"/>
    <property type="molecule type" value="Genomic_DNA"/>
</dbReference>
<organism evidence="1 2">
    <name type="scientific">Mangrovibacterium diazotrophicum</name>
    <dbReference type="NCBI Taxonomy" id="1261403"/>
    <lineage>
        <taxon>Bacteria</taxon>
        <taxon>Pseudomonadati</taxon>
        <taxon>Bacteroidota</taxon>
        <taxon>Bacteroidia</taxon>
        <taxon>Marinilabiliales</taxon>
        <taxon>Prolixibacteraceae</taxon>
        <taxon>Mangrovibacterium</taxon>
    </lineage>
</organism>
<reference evidence="1 2" key="1">
    <citation type="submission" date="2018-09" db="EMBL/GenBank/DDBJ databases">
        <title>Genomic Encyclopedia of Archaeal and Bacterial Type Strains, Phase II (KMG-II): from individual species to whole genera.</title>
        <authorList>
            <person name="Goeker M."/>
        </authorList>
    </citation>
    <scope>NUCLEOTIDE SEQUENCE [LARGE SCALE GENOMIC DNA]</scope>
    <source>
        <strain evidence="1 2">DSM 27148</strain>
    </source>
</reference>